<evidence type="ECO:0000256" key="12">
    <source>
        <dbReference type="ARBA" id="ARBA00022741"/>
    </source>
</evidence>
<dbReference type="FunFam" id="3.40.50.1970:FF:000001">
    <property type="entry name" value="3-dehydroquinate synthase"/>
    <property type="match status" value="1"/>
</dbReference>
<feature type="binding site" evidence="18">
    <location>
        <begin position="129"/>
        <end position="130"/>
    </location>
    <ligand>
        <name>NAD(+)</name>
        <dbReference type="ChEBI" id="CHEBI:57540"/>
    </ligand>
</feature>
<organism evidence="21">
    <name type="scientific">Acidithiobacillus sulfuriphilus</name>
    <dbReference type="NCBI Taxonomy" id="1867749"/>
    <lineage>
        <taxon>Bacteria</taxon>
        <taxon>Pseudomonadati</taxon>
        <taxon>Pseudomonadota</taxon>
        <taxon>Acidithiobacillia</taxon>
        <taxon>Acidithiobacillales</taxon>
        <taxon>Acidithiobacillaceae</taxon>
        <taxon>Acidithiobacillus</taxon>
    </lineage>
</organism>
<keyword evidence="12 18" id="KW-0547">Nucleotide-binding</keyword>
<dbReference type="PANTHER" id="PTHR43622">
    <property type="entry name" value="3-DEHYDROQUINATE SYNTHASE"/>
    <property type="match status" value="1"/>
</dbReference>
<evidence type="ECO:0000256" key="1">
    <source>
        <dbReference type="ARBA" id="ARBA00001393"/>
    </source>
</evidence>
<dbReference type="PANTHER" id="PTHR43622:SF7">
    <property type="entry name" value="3-DEHYDROQUINATE SYNTHASE, CHLOROPLASTIC"/>
    <property type="match status" value="1"/>
</dbReference>
<comment type="similarity">
    <text evidence="6 18">Belongs to the sugar phosphate cyclases superfamily. Dehydroquinate synthase family.</text>
</comment>
<evidence type="ECO:0000256" key="11">
    <source>
        <dbReference type="ARBA" id="ARBA00022723"/>
    </source>
</evidence>
<evidence type="ECO:0000256" key="7">
    <source>
        <dbReference type="ARBA" id="ARBA00013031"/>
    </source>
</evidence>
<keyword evidence="17 18" id="KW-0170">Cobalt</keyword>
<evidence type="ECO:0000256" key="8">
    <source>
        <dbReference type="ARBA" id="ARBA00017684"/>
    </source>
</evidence>
<evidence type="ECO:0000256" key="18">
    <source>
        <dbReference type="HAMAP-Rule" id="MF_00110"/>
    </source>
</evidence>
<dbReference type="RefSeq" id="WP_123101666.1">
    <property type="nucleotide sequence ID" value="NZ_CP127527.1"/>
</dbReference>
<dbReference type="InterPro" id="IPR030963">
    <property type="entry name" value="DHQ_synth_fam"/>
</dbReference>
<dbReference type="UniPathway" id="UPA00053">
    <property type="reaction ID" value="UER00085"/>
</dbReference>
<dbReference type="GO" id="GO:0005737">
    <property type="term" value="C:cytoplasm"/>
    <property type="evidence" value="ECO:0007669"/>
    <property type="project" value="UniProtKB-SubCell"/>
</dbReference>
<evidence type="ECO:0000256" key="16">
    <source>
        <dbReference type="ARBA" id="ARBA00023239"/>
    </source>
</evidence>
<evidence type="ECO:0000256" key="17">
    <source>
        <dbReference type="ARBA" id="ARBA00023285"/>
    </source>
</evidence>
<feature type="domain" description="3-dehydroquinate synthase C-terminal" evidence="20">
    <location>
        <begin position="181"/>
        <end position="324"/>
    </location>
</feature>
<dbReference type="Pfam" id="PF24621">
    <property type="entry name" value="DHQS_C"/>
    <property type="match status" value="1"/>
</dbReference>
<accession>A0A3M8RQF0</accession>
<keyword evidence="10 18" id="KW-0028">Amino-acid biosynthesis</keyword>
<dbReference type="CDD" id="cd08195">
    <property type="entry name" value="DHQS"/>
    <property type="match status" value="1"/>
</dbReference>
<dbReference type="InterPro" id="IPR030960">
    <property type="entry name" value="DHQS/DOIS_N"/>
</dbReference>
<dbReference type="GO" id="GO:0009423">
    <property type="term" value="P:chorismate biosynthetic process"/>
    <property type="evidence" value="ECO:0007669"/>
    <property type="project" value="UniProtKB-UniRule"/>
</dbReference>
<dbReference type="InterPro" id="IPR016037">
    <property type="entry name" value="DHQ_synth_AroB"/>
</dbReference>
<dbReference type="SUPFAM" id="SSF56796">
    <property type="entry name" value="Dehydroquinate synthase-like"/>
    <property type="match status" value="1"/>
</dbReference>
<evidence type="ECO:0000256" key="9">
    <source>
        <dbReference type="ARBA" id="ARBA00022490"/>
    </source>
</evidence>
<evidence type="ECO:0000256" key="10">
    <source>
        <dbReference type="ARBA" id="ARBA00022605"/>
    </source>
</evidence>
<dbReference type="HAMAP" id="MF_00110">
    <property type="entry name" value="DHQ_synthase"/>
    <property type="match status" value="1"/>
</dbReference>
<dbReference type="GO" id="GO:0046872">
    <property type="term" value="F:metal ion binding"/>
    <property type="evidence" value="ECO:0007669"/>
    <property type="project" value="UniProtKB-KW"/>
</dbReference>
<dbReference type="EC" id="4.2.3.4" evidence="7 18"/>
<evidence type="ECO:0000256" key="13">
    <source>
        <dbReference type="ARBA" id="ARBA00022833"/>
    </source>
</evidence>
<feature type="binding site" evidence="18">
    <location>
        <begin position="169"/>
        <end position="172"/>
    </location>
    <ligand>
        <name>NAD(+)</name>
        <dbReference type="ChEBI" id="CHEBI:57540"/>
    </ligand>
</feature>
<feature type="binding site" evidence="18">
    <location>
        <position position="247"/>
    </location>
    <ligand>
        <name>Zn(2+)</name>
        <dbReference type="ChEBI" id="CHEBI:29105"/>
    </ligand>
</feature>
<comment type="subcellular location">
    <subcellularLocation>
        <location evidence="4 18">Cytoplasm</location>
    </subcellularLocation>
</comment>
<keyword evidence="9 18" id="KW-0963">Cytoplasm</keyword>
<keyword evidence="13 18" id="KW-0862">Zinc</keyword>
<sequence>MQSLRVDLGSRSYPIHIGPGLIGDKDRFAPALAPGPVAIISDSNVAPLYLEALDKTLRSLGKTVLNIILPAGEGSKTLASIQEITGQLLSAGFGRDCSLCALGGGVIGDIAGFAAAAYQRGVAYLQVPTTLLAMVDSSVGGKTGVNHPLGKNMIGAFYQPRAVIADTDTLDTLPEREFRSGLSEVIKYGLISDQGFFSWLEDHMDAVMARDTAALMHIIERSCADKAEVVTRDEQEGGLRAILNLGHTFGHAIEAASGYGTFLHGEAVAIGIIMAADLSRRLDLIRESEQDRIYALMEGAGLPTLAPRLPVTEYLRFMQVDKKAQGGQVRFILLRGIGEAVITGDVPPAAVIQTLNAFMENEHGRD</sequence>
<dbReference type="OrthoDB" id="5289337at2"/>
<evidence type="ECO:0000259" key="20">
    <source>
        <dbReference type="Pfam" id="PF24621"/>
    </source>
</evidence>
<feature type="binding site" evidence="18">
    <location>
        <position position="184"/>
    </location>
    <ligand>
        <name>Zn(2+)</name>
        <dbReference type="ChEBI" id="CHEBI:29105"/>
    </ligand>
</feature>
<proteinExistence type="inferred from homology"/>
<gene>
    <name evidence="18" type="primary">aroB</name>
    <name evidence="21" type="ORF">EC580_01825</name>
</gene>
<dbReference type="PIRSF" id="PIRSF001455">
    <property type="entry name" value="DHQ_synth"/>
    <property type="match status" value="1"/>
</dbReference>
<dbReference type="Gene3D" id="3.40.50.1970">
    <property type="match status" value="1"/>
</dbReference>
<comment type="cofactor">
    <cofactor evidence="2 18">
        <name>NAD(+)</name>
        <dbReference type="ChEBI" id="CHEBI:57540"/>
    </cofactor>
</comment>
<reference evidence="21" key="1">
    <citation type="submission" date="2018-10" db="EMBL/GenBank/DDBJ databases">
        <title>Acidithiobacillus sulfuriphilus sp. nov.: an extremely acidophilic sulfur-oxidizing chemolithotroph isolated from a neutral pH environment.</title>
        <authorList>
            <person name="Falagan C."/>
            <person name="Moya-Beltran A."/>
            <person name="Quatrini R."/>
            <person name="Johnson D.B."/>
        </authorList>
    </citation>
    <scope>NUCLEOTIDE SEQUENCE [LARGE SCALE GENOMIC DNA]</scope>
    <source>
        <strain evidence="21">CJ-2</strain>
    </source>
</reference>
<feature type="binding site" evidence="18">
    <location>
        <begin position="105"/>
        <end position="109"/>
    </location>
    <ligand>
        <name>NAD(+)</name>
        <dbReference type="ChEBI" id="CHEBI:57540"/>
    </ligand>
</feature>
<dbReference type="EMBL" id="RIZI01000102">
    <property type="protein sequence ID" value="RNF70641.1"/>
    <property type="molecule type" value="Genomic_DNA"/>
</dbReference>
<protein>
    <recommendedName>
        <fullName evidence="8 18">3-dehydroquinate synthase</fullName>
        <shortName evidence="18">DHQS</shortName>
        <ecNumber evidence="7 18">4.2.3.4</ecNumber>
    </recommendedName>
</protein>
<dbReference type="GO" id="GO:0003856">
    <property type="term" value="F:3-dehydroquinate synthase activity"/>
    <property type="evidence" value="ECO:0007669"/>
    <property type="project" value="UniProtKB-UniRule"/>
</dbReference>
<evidence type="ECO:0000256" key="4">
    <source>
        <dbReference type="ARBA" id="ARBA00004496"/>
    </source>
</evidence>
<evidence type="ECO:0000313" key="21">
    <source>
        <dbReference type="EMBL" id="RNF70641.1"/>
    </source>
</evidence>
<keyword evidence="15 18" id="KW-0057">Aromatic amino acid biosynthesis</keyword>
<evidence type="ECO:0000256" key="3">
    <source>
        <dbReference type="ARBA" id="ARBA00003485"/>
    </source>
</evidence>
<evidence type="ECO:0000256" key="2">
    <source>
        <dbReference type="ARBA" id="ARBA00001911"/>
    </source>
</evidence>
<keyword evidence="16 18" id="KW-0456">Lyase</keyword>
<keyword evidence="11 18" id="KW-0479">Metal-binding</keyword>
<comment type="caution">
    <text evidence="21">The sequence shown here is derived from an EMBL/GenBank/DDBJ whole genome shotgun (WGS) entry which is preliminary data.</text>
</comment>
<evidence type="ECO:0000256" key="6">
    <source>
        <dbReference type="ARBA" id="ARBA00005412"/>
    </source>
</evidence>
<dbReference type="AlphaFoldDB" id="A0A3M8RQF0"/>
<feature type="domain" description="3-dehydroquinate synthase N-terminal" evidence="19">
    <location>
        <begin position="67"/>
        <end position="179"/>
    </location>
</feature>
<feature type="binding site" evidence="18">
    <location>
        <position position="151"/>
    </location>
    <ligand>
        <name>NAD(+)</name>
        <dbReference type="ChEBI" id="CHEBI:57540"/>
    </ligand>
</feature>
<dbReference type="Pfam" id="PF01761">
    <property type="entry name" value="DHQ_synthase"/>
    <property type="match status" value="1"/>
</dbReference>
<keyword evidence="14 18" id="KW-0520">NAD</keyword>
<dbReference type="GO" id="GO:0008652">
    <property type="term" value="P:amino acid biosynthetic process"/>
    <property type="evidence" value="ECO:0007669"/>
    <property type="project" value="UniProtKB-KW"/>
</dbReference>
<dbReference type="NCBIfam" id="TIGR01357">
    <property type="entry name" value="aroB"/>
    <property type="match status" value="1"/>
</dbReference>
<evidence type="ECO:0000256" key="5">
    <source>
        <dbReference type="ARBA" id="ARBA00004661"/>
    </source>
</evidence>
<dbReference type="InterPro" id="IPR050071">
    <property type="entry name" value="Dehydroquinate_synthase"/>
</dbReference>
<comment type="caution">
    <text evidence="18">Lacks conserved residue(s) required for the propagation of feature annotation.</text>
</comment>
<dbReference type="GO" id="GO:0000166">
    <property type="term" value="F:nucleotide binding"/>
    <property type="evidence" value="ECO:0007669"/>
    <property type="project" value="UniProtKB-KW"/>
</dbReference>
<dbReference type="GO" id="GO:0009073">
    <property type="term" value="P:aromatic amino acid family biosynthetic process"/>
    <property type="evidence" value="ECO:0007669"/>
    <property type="project" value="UniProtKB-KW"/>
</dbReference>
<evidence type="ECO:0000259" key="19">
    <source>
        <dbReference type="Pfam" id="PF01761"/>
    </source>
</evidence>
<feature type="binding site" evidence="18">
    <location>
        <position position="142"/>
    </location>
    <ligand>
        <name>NAD(+)</name>
        <dbReference type="ChEBI" id="CHEBI:57540"/>
    </ligand>
</feature>
<feature type="binding site" evidence="18">
    <location>
        <position position="264"/>
    </location>
    <ligand>
        <name>Zn(2+)</name>
        <dbReference type="ChEBI" id="CHEBI:29105"/>
    </ligand>
</feature>
<comment type="catalytic activity">
    <reaction evidence="1 18">
        <text>7-phospho-2-dehydro-3-deoxy-D-arabino-heptonate = 3-dehydroquinate + phosphate</text>
        <dbReference type="Rhea" id="RHEA:21968"/>
        <dbReference type="ChEBI" id="CHEBI:32364"/>
        <dbReference type="ChEBI" id="CHEBI:43474"/>
        <dbReference type="ChEBI" id="CHEBI:58394"/>
        <dbReference type="EC" id="4.2.3.4"/>
    </reaction>
</comment>
<name>A0A3M8RQF0_9PROT</name>
<comment type="pathway">
    <text evidence="5 18">Metabolic intermediate biosynthesis; chorismate biosynthesis; chorismate from D-erythrose 4-phosphate and phosphoenolpyruvate: step 2/7.</text>
</comment>
<comment type="function">
    <text evidence="3 18">Catalyzes the conversion of 3-deoxy-D-arabino-heptulosonate 7-phosphate (DAHP) to dehydroquinate (DHQ).</text>
</comment>
<comment type="cofactor">
    <cofactor evidence="18">
        <name>Co(2+)</name>
        <dbReference type="ChEBI" id="CHEBI:48828"/>
    </cofactor>
    <cofactor evidence="18">
        <name>Zn(2+)</name>
        <dbReference type="ChEBI" id="CHEBI:29105"/>
    </cofactor>
    <text evidence="18">Binds 1 divalent metal cation per subunit. Can use either Co(2+) or Zn(2+).</text>
</comment>
<dbReference type="Gene3D" id="1.20.1090.10">
    <property type="entry name" value="Dehydroquinate synthase-like - alpha domain"/>
    <property type="match status" value="1"/>
</dbReference>
<evidence type="ECO:0000256" key="15">
    <source>
        <dbReference type="ARBA" id="ARBA00023141"/>
    </source>
</evidence>
<evidence type="ECO:0000256" key="14">
    <source>
        <dbReference type="ARBA" id="ARBA00023027"/>
    </source>
</evidence>
<dbReference type="InterPro" id="IPR056179">
    <property type="entry name" value="DHQS_C"/>
</dbReference>